<dbReference type="PROSITE" id="PS50192">
    <property type="entry name" value="T_SNARE"/>
    <property type="match status" value="1"/>
</dbReference>
<evidence type="ECO:0000313" key="9">
    <source>
        <dbReference type="Proteomes" id="UP000472263"/>
    </source>
</evidence>
<dbReference type="Gene3D" id="1.20.5.110">
    <property type="match status" value="1"/>
</dbReference>
<evidence type="ECO:0000313" key="8">
    <source>
        <dbReference type="Ensembl" id="ENSMMDP00005051985.1"/>
    </source>
</evidence>
<feature type="domain" description="T-SNARE coiled-coil homology" evidence="7">
    <location>
        <begin position="25"/>
        <end position="87"/>
    </location>
</feature>
<accession>A0A668AB03</accession>
<evidence type="ECO:0000256" key="6">
    <source>
        <dbReference type="SAM" id="Phobius"/>
    </source>
</evidence>
<dbReference type="GeneTree" id="ENSGT01050000244948"/>
<dbReference type="Proteomes" id="UP000472263">
    <property type="component" value="Chromosome 22"/>
</dbReference>
<dbReference type="GO" id="GO:0048278">
    <property type="term" value="P:vesicle docking"/>
    <property type="evidence" value="ECO:0007669"/>
    <property type="project" value="TreeGrafter"/>
</dbReference>
<dbReference type="GO" id="GO:0048787">
    <property type="term" value="C:presynaptic active zone membrane"/>
    <property type="evidence" value="ECO:0007669"/>
    <property type="project" value="TreeGrafter"/>
</dbReference>
<dbReference type="AlphaFoldDB" id="A0A668AB03"/>
<reference evidence="8" key="1">
    <citation type="submission" date="2019-06" db="EMBL/GenBank/DDBJ databases">
        <authorList>
            <consortium name="Wellcome Sanger Institute Data Sharing"/>
        </authorList>
    </citation>
    <scope>NUCLEOTIDE SEQUENCE [LARGE SCALE GENOMIC DNA]</scope>
</reference>
<dbReference type="SMART" id="SM00397">
    <property type="entry name" value="t_SNARE"/>
    <property type="match status" value="1"/>
</dbReference>
<keyword evidence="5 6" id="KW-0472">Membrane</keyword>
<dbReference type="FunFam" id="1.20.5.110:FF:000022">
    <property type="entry name" value="Syntaxin 19"/>
    <property type="match status" value="1"/>
</dbReference>
<comment type="similarity">
    <text evidence="2">Belongs to the syntaxin family.</text>
</comment>
<protein>
    <submittedName>
        <fullName evidence="8">Syntaxin 11a</fullName>
    </submittedName>
</protein>
<dbReference type="GO" id="GO:0000149">
    <property type="term" value="F:SNARE binding"/>
    <property type="evidence" value="ECO:0007669"/>
    <property type="project" value="TreeGrafter"/>
</dbReference>
<keyword evidence="6" id="KW-1133">Transmembrane helix</keyword>
<dbReference type="PANTHER" id="PTHR19957:SF30">
    <property type="entry name" value="SYNTAXIN-11"/>
    <property type="match status" value="1"/>
</dbReference>
<dbReference type="SUPFAM" id="SSF47661">
    <property type="entry name" value="t-snare proteins"/>
    <property type="match status" value="1"/>
</dbReference>
<dbReference type="PANTHER" id="PTHR19957">
    <property type="entry name" value="SYNTAXIN"/>
    <property type="match status" value="1"/>
</dbReference>
<keyword evidence="4" id="KW-0175">Coiled coil</keyword>
<dbReference type="GO" id="GO:0005484">
    <property type="term" value="F:SNAP receptor activity"/>
    <property type="evidence" value="ECO:0007669"/>
    <property type="project" value="InterPro"/>
</dbReference>
<dbReference type="InterPro" id="IPR006012">
    <property type="entry name" value="Syntaxin/epimorphin_CS"/>
</dbReference>
<dbReference type="PROSITE" id="PS00914">
    <property type="entry name" value="SYNTAXIN"/>
    <property type="match status" value="1"/>
</dbReference>
<evidence type="ECO:0000256" key="2">
    <source>
        <dbReference type="ARBA" id="ARBA00009063"/>
    </source>
</evidence>
<dbReference type="GO" id="GO:0031629">
    <property type="term" value="P:synaptic vesicle fusion to presynaptic active zone membrane"/>
    <property type="evidence" value="ECO:0007669"/>
    <property type="project" value="TreeGrafter"/>
</dbReference>
<keyword evidence="6" id="KW-0812">Transmembrane</keyword>
<organism evidence="8 9">
    <name type="scientific">Myripristis murdjan</name>
    <name type="common">pinecone soldierfish</name>
    <dbReference type="NCBI Taxonomy" id="586833"/>
    <lineage>
        <taxon>Eukaryota</taxon>
        <taxon>Metazoa</taxon>
        <taxon>Chordata</taxon>
        <taxon>Craniata</taxon>
        <taxon>Vertebrata</taxon>
        <taxon>Euteleostomi</taxon>
        <taxon>Actinopterygii</taxon>
        <taxon>Neopterygii</taxon>
        <taxon>Teleostei</taxon>
        <taxon>Neoteleostei</taxon>
        <taxon>Acanthomorphata</taxon>
        <taxon>Holocentriformes</taxon>
        <taxon>Holocentridae</taxon>
        <taxon>Myripristis</taxon>
    </lineage>
</organism>
<keyword evidence="3" id="KW-0813">Transport</keyword>
<reference evidence="8" key="2">
    <citation type="submission" date="2025-08" db="UniProtKB">
        <authorList>
            <consortium name="Ensembl"/>
        </authorList>
    </citation>
    <scope>IDENTIFICATION</scope>
</reference>
<evidence type="ECO:0000256" key="3">
    <source>
        <dbReference type="ARBA" id="ARBA00022448"/>
    </source>
</evidence>
<dbReference type="GO" id="GO:0031201">
    <property type="term" value="C:SNARE complex"/>
    <property type="evidence" value="ECO:0007669"/>
    <property type="project" value="TreeGrafter"/>
</dbReference>
<evidence type="ECO:0000256" key="4">
    <source>
        <dbReference type="ARBA" id="ARBA00023054"/>
    </source>
</evidence>
<feature type="transmembrane region" description="Helical" evidence="6">
    <location>
        <begin position="98"/>
        <end position="121"/>
    </location>
</feature>
<dbReference type="InParanoid" id="A0A668AB03"/>
<comment type="subcellular location">
    <subcellularLocation>
        <location evidence="1">Endomembrane system</location>
        <topology evidence="1">Peripheral membrane protein</topology>
    </subcellularLocation>
</comment>
<keyword evidence="9" id="KW-1185">Reference proteome</keyword>
<dbReference type="GO" id="GO:0006886">
    <property type="term" value="P:intracellular protein transport"/>
    <property type="evidence" value="ECO:0007669"/>
    <property type="project" value="InterPro"/>
</dbReference>
<proteinExistence type="inferred from homology"/>
<dbReference type="InterPro" id="IPR000727">
    <property type="entry name" value="T_SNARE_dom"/>
</dbReference>
<sequence length="127" mass="14567">MIETGKWNVFSENLLTDGRTARSALTEIENRHKELLELEGRIKDIHDLFFHMAMLVEEQGCMLENIEANVCATQDYVVKSTAHIRKAVKYKKNNPYRFVYIVQLSSMLATLLASMLGLAFIRSVSQE</sequence>
<evidence type="ECO:0000259" key="7">
    <source>
        <dbReference type="PROSITE" id="PS50192"/>
    </source>
</evidence>
<reference evidence="8" key="3">
    <citation type="submission" date="2025-09" db="UniProtKB">
        <authorList>
            <consortium name="Ensembl"/>
        </authorList>
    </citation>
    <scope>IDENTIFICATION</scope>
</reference>
<dbReference type="GO" id="GO:0008021">
    <property type="term" value="C:synaptic vesicle"/>
    <property type="evidence" value="ECO:0007669"/>
    <property type="project" value="TreeGrafter"/>
</dbReference>
<dbReference type="InterPro" id="IPR045242">
    <property type="entry name" value="Syntaxin"/>
</dbReference>
<name>A0A668AB03_9TELE</name>
<dbReference type="Ensembl" id="ENSMMDT00005052997.1">
    <property type="protein sequence ID" value="ENSMMDP00005051985.1"/>
    <property type="gene ID" value="ENSMMDG00005023475.1"/>
</dbReference>
<dbReference type="InterPro" id="IPR010989">
    <property type="entry name" value="SNARE"/>
</dbReference>
<evidence type="ECO:0000256" key="5">
    <source>
        <dbReference type="ARBA" id="ARBA00023136"/>
    </source>
</evidence>
<evidence type="ECO:0000256" key="1">
    <source>
        <dbReference type="ARBA" id="ARBA00004184"/>
    </source>
</evidence>